<dbReference type="EMBL" id="MGEA01000022">
    <property type="protein sequence ID" value="OGL74487.1"/>
    <property type="molecule type" value="Genomic_DNA"/>
</dbReference>
<reference evidence="2 3" key="1">
    <citation type="journal article" date="2016" name="Nat. Commun.">
        <title>Thousands of microbial genomes shed light on interconnected biogeochemical processes in an aquifer system.</title>
        <authorList>
            <person name="Anantharaman K."/>
            <person name="Brown C.T."/>
            <person name="Hug L.A."/>
            <person name="Sharon I."/>
            <person name="Castelle C.J."/>
            <person name="Probst A.J."/>
            <person name="Thomas B.C."/>
            <person name="Singh A."/>
            <person name="Wilkins M.J."/>
            <person name="Karaoz U."/>
            <person name="Brodie E.L."/>
            <person name="Williams K.H."/>
            <person name="Hubbard S.S."/>
            <person name="Banfield J.F."/>
        </authorList>
    </citation>
    <scope>NUCLEOTIDE SEQUENCE [LARGE SCALE GENOMIC DNA]</scope>
</reference>
<keyword evidence="1" id="KW-0472">Membrane</keyword>
<evidence type="ECO:0000313" key="2">
    <source>
        <dbReference type="EMBL" id="OGL74487.1"/>
    </source>
</evidence>
<sequence length="125" mass="13228">MTDADAAASIKATLPTGKKFPIVAMGSMVEAAGVVRYRQTGLELVMMDGGNLKITAAKNAGDVTSAVELVPEPFSAALAAPMKFRPAVSSRPALWFTATLAVAGGLSALLFLEWRRRRGLDMMEE</sequence>
<keyword evidence="1" id="KW-1133">Transmembrane helix</keyword>
<organism evidence="2 3">
    <name type="scientific">Candidatus Uhrbacteria bacterium RIFCSPHIGHO2_02_FULL_60_10</name>
    <dbReference type="NCBI Taxonomy" id="1802392"/>
    <lineage>
        <taxon>Bacteria</taxon>
        <taxon>Candidatus Uhriibacteriota</taxon>
    </lineage>
</organism>
<keyword evidence="1" id="KW-0812">Transmembrane</keyword>
<evidence type="ECO:0000313" key="3">
    <source>
        <dbReference type="Proteomes" id="UP000177088"/>
    </source>
</evidence>
<dbReference type="AlphaFoldDB" id="A0A1F7U9U5"/>
<accession>A0A1F7U9U5</accession>
<comment type="caution">
    <text evidence="2">The sequence shown here is derived from an EMBL/GenBank/DDBJ whole genome shotgun (WGS) entry which is preliminary data.</text>
</comment>
<feature type="transmembrane region" description="Helical" evidence="1">
    <location>
        <begin position="93"/>
        <end position="112"/>
    </location>
</feature>
<proteinExistence type="predicted"/>
<protein>
    <submittedName>
        <fullName evidence="2">Uncharacterized protein</fullName>
    </submittedName>
</protein>
<gene>
    <name evidence="2" type="ORF">A3C96_00530</name>
</gene>
<evidence type="ECO:0000256" key="1">
    <source>
        <dbReference type="SAM" id="Phobius"/>
    </source>
</evidence>
<name>A0A1F7U9U5_9BACT</name>
<dbReference type="Proteomes" id="UP000177088">
    <property type="component" value="Unassembled WGS sequence"/>
</dbReference>